<evidence type="ECO:0000313" key="13">
    <source>
        <dbReference type="EMBL" id="MFC5379562.1"/>
    </source>
</evidence>
<dbReference type="Proteomes" id="UP001596122">
    <property type="component" value="Unassembled WGS sequence"/>
</dbReference>
<keyword evidence="12" id="KW-0732">Signal</keyword>
<dbReference type="Gene3D" id="2.60.40.10">
    <property type="entry name" value="Immunoglobulins"/>
    <property type="match status" value="1"/>
</dbReference>
<dbReference type="InterPro" id="IPR013783">
    <property type="entry name" value="Ig-like_fold"/>
</dbReference>
<keyword evidence="8 11" id="KW-0472">Membrane</keyword>
<evidence type="ECO:0000256" key="11">
    <source>
        <dbReference type="SAM" id="Phobius"/>
    </source>
</evidence>
<dbReference type="InterPro" id="IPR052157">
    <property type="entry name" value="BCAA_transport_permease"/>
</dbReference>
<evidence type="ECO:0000256" key="10">
    <source>
        <dbReference type="SAM" id="MobiDB-lite"/>
    </source>
</evidence>
<protein>
    <submittedName>
        <fullName evidence="13">Branched-chain amino acid ABC transporter permease</fullName>
    </submittedName>
</protein>
<dbReference type="PANTHER" id="PTHR11795">
    <property type="entry name" value="BRANCHED-CHAIN AMINO ACID TRANSPORT SYSTEM PERMEASE PROTEIN LIVH"/>
    <property type="match status" value="1"/>
</dbReference>
<keyword evidence="7 11" id="KW-1133">Transmembrane helix</keyword>
<feature type="transmembrane region" description="Helical" evidence="11">
    <location>
        <begin position="255"/>
        <end position="276"/>
    </location>
</feature>
<reference evidence="14" key="1">
    <citation type="journal article" date="2019" name="Int. J. Syst. Evol. Microbiol.">
        <title>The Global Catalogue of Microorganisms (GCM) 10K type strain sequencing project: providing services to taxonomists for standard genome sequencing and annotation.</title>
        <authorList>
            <consortium name="The Broad Institute Genomics Platform"/>
            <consortium name="The Broad Institute Genome Sequencing Center for Infectious Disease"/>
            <person name="Wu L."/>
            <person name="Ma J."/>
        </authorList>
    </citation>
    <scope>NUCLEOTIDE SEQUENCE [LARGE SCALE GENOMIC DNA]</scope>
    <source>
        <strain evidence="14">CCUG 43114</strain>
    </source>
</reference>
<feature type="transmembrane region" description="Helical" evidence="11">
    <location>
        <begin position="353"/>
        <end position="371"/>
    </location>
</feature>
<keyword evidence="3" id="KW-1003">Cell membrane</keyword>
<evidence type="ECO:0000313" key="14">
    <source>
        <dbReference type="Proteomes" id="UP001596122"/>
    </source>
</evidence>
<dbReference type="PANTHER" id="PTHR11795:SF371">
    <property type="entry name" value="HIGH-AFFINITY BRANCHED-CHAIN AMINO ACID TRANSPORT SYSTEM PERMEASE PROTEIN LIVH"/>
    <property type="match status" value="1"/>
</dbReference>
<evidence type="ECO:0000256" key="2">
    <source>
        <dbReference type="ARBA" id="ARBA00022448"/>
    </source>
</evidence>
<evidence type="ECO:0000256" key="12">
    <source>
        <dbReference type="SAM" id="SignalP"/>
    </source>
</evidence>
<dbReference type="EMBL" id="JBHSLD010000004">
    <property type="protein sequence ID" value="MFC5379562.1"/>
    <property type="molecule type" value="Genomic_DNA"/>
</dbReference>
<organism evidence="13 14">
    <name type="scientific">Aquipuribacter nitratireducens</name>
    <dbReference type="NCBI Taxonomy" id="650104"/>
    <lineage>
        <taxon>Bacteria</taxon>
        <taxon>Bacillati</taxon>
        <taxon>Actinomycetota</taxon>
        <taxon>Actinomycetes</taxon>
        <taxon>Micrococcales</taxon>
        <taxon>Intrasporangiaceae</taxon>
        <taxon>Aquipuribacter</taxon>
    </lineage>
</organism>
<dbReference type="InterPro" id="IPR001851">
    <property type="entry name" value="ABC_transp_permease"/>
</dbReference>
<dbReference type="SUPFAM" id="SSF49478">
    <property type="entry name" value="Cna protein B-type domain"/>
    <property type="match status" value="1"/>
</dbReference>
<feature type="transmembrane region" description="Helical" evidence="11">
    <location>
        <begin position="304"/>
        <end position="323"/>
    </location>
</feature>
<evidence type="ECO:0000256" key="3">
    <source>
        <dbReference type="ARBA" id="ARBA00022475"/>
    </source>
</evidence>
<keyword evidence="2" id="KW-0813">Transport</keyword>
<dbReference type="CDD" id="cd06582">
    <property type="entry name" value="TM_PBP1_LivH_like"/>
    <property type="match status" value="1"/>
</dbReference>
<feature type="transmembrane region" description="Helical" evidence="11">
    <location>
        <begin position="383"/>
        <end position="407"/>
    </location>
</feature>
<proteinExistence type="inferred from homology"/>
<feature type="compositionally biased region" description="Low complexity" evidence="10">
    <location>
        <begin position="23"/>
        <end position="43"/>
    </location>
</feature>
<comment type="similarity">
    <text evidence="9">Belongs to the binding-protein-dependent transport system permease family. LivHM subfamily.</text>
</comment>
<feature type="transmembrane region" description="Helical" evidence="11">
    <location>
        <begin position="427"/>
        <end position="446"/>
    </location>
</feature>
<sequence length="452" mass="46940">MRRLLALAGLILAMTAAGPAAAAHAAGPPATAGPPTAAVLAGGTDEGGEGELINVRVRIDETREDVPGVPVTVRQDGEVVGEAETDDGGLASIPVPDPGEYEIELDLSAFEGEDLGVEQNPFTTRVDPGTPRTVAFRLVAGAGEGDGGVAAATGFFADIPWQRTPQLVASGLRFGLILALAAIGLSLVFGTTGLTNFAHGELVTFGALVTYAVHVIGGVPLLLAIPIVLVLSAAFGWFQDTAIWRQLRRKQIGLIAMMIFSIGLSFFMRYGFLYLFGGQTVFYRDFTAQGPIEIGSIRIPPAHLIVMGISVVVLIAFALALLYTRIGKATRAVSDNPALAAASGIDVDNVIRVVWIVGTSLAALSGIFFGLTQGMDFQLGFQILLLIFAAVVLGGLGTAFGAMLGAVVVGLLIEVSTLVIPPELKNVGALAVLIIILLVKPSGLLGRRERVG</sequence>
<evidence type="ECO:0000256" key="7">
    <source>
        <dbReference type="ARBA" id="ARBA00022989"/>
    </source>
</evidence>
<feature type="chain" id="PRO_5045967386" evidence="12">
    <location>
        <begin position="23"/>
        <end position="452"/>
    </location>
</feature>
<keyword evidence="5 11" id="KW-0812">Transmembrane</keyword>
<feature type="region of interest" description="Disordered" evidence="10">
    <location>
        <begin position="23"/>
        <end position="46"/>
    </location>
</feature>
<feature type="transmembrane region" description="Helical" evidence="11">
    <location>
        <begin position="172"/>
        <end position="190"/>
    </location>
</feature>
<keyword evidence="4" id="KW-0997">Cell inner membrane</keyword>
<name>A0ABW0GIN9_9MICO</name>
<evidence type="ECO:0000256" key="8">
    <source>
        <dbReference type="ARBA" id="ARBA00023136"/>
    </source>
</evidence>
<comment type="caution">
    <text evidence="13">The sequence shown here is derived from an EMBL/GenBank/DDBJ whole genome shotgun (WGS) entry which is preliminary data.</text>
</comment>
<keyword evidence="6" id="KW-0029">Amino-acid transport</keyword>
<evidence type="ECO:0000256" key="4">
    <source>
        <dbReference type="ARBA" id="ARBA00022519"/>
    </source>
</evidence>
<evidence type="ECO:0000256" key="9">
    <source>
        <dbReference type="ARBA" id="ARBA00037998"/>
    </source>
</evidence>
<accession>A0ABW0GIN9</accession>
<gene>
    <name evidence="13" type="ORF">ACFPJ6_02050</name>
</gene>
<evidence type="ECO:0000256" key="1">
    <source>
        <dbReference type="ARBA" id="ARBA00004651"/>
    </source>
</evidence>
<evidence type="ECO:0000256" key="6">
    <source>
        <dbReference type="ARBA" id="ARBA00022970"/>
    </source>
</evidence>
<dbReference type="Pfam" id="PF02653">
    <property type="entry name" value="BPD_transp_2"/>
    <property type="match status" value="1"/>
</dbReference>
<comment type="subcellular location">
    <subcellularLocation>
        <location evidence="1">Cell membrane</location>
        <topology evidence="1">Multi-pass membrane protein</topology>
    </subcellularLocation>
</comment>
<dbReference type="RefSeq" id="WP_340268702.1">
    <property type="nucleotide sequence ID" value="NZ_JBBEOG010000003.1"/>
</dbReference>
<evidence type="ECO:0000256" key="5">
    <source>
        <dbReference type="ARBA" id="ARBA00022692"/>
    </source>
</evidence>
<keyword evidence="14" id="KW-1185">Reference proteome</keyword>
<feature type="signal peptide" evidence="12">
    <location>
        <begin position="1"/>
        <end position="22"/>
    </location>
</feature>
<feature type="transmembrane region" description="Helical" evidence="11">
    <location>
        <begin position="202"/>
        <end position="235"/>
    </location>
</feature>